<dbReference type="RefSeq" id="WP_137998039.1">
    <property type="nucleotide sequence ID" value="NZ_SJDU01000095.1"/>
</dbReference>
<protein>
    <recommendedName>
        <fullName evidence="5">Lipoprotein</fullName>
    </recommendedName>
</protein>
<proteinExistence type="predicted"/>
<sequence>MKLLKNILALTLAIISINACGKTTDPNGEKDNSLKASLTSSGELAVESQADALVIKQTDNTDDTYITSVKTGNSEYTATVKSEVKGYEVVMVFENYSLFPSKITIKNGEESLSGDITNYNEAEKTFDISWKETDGTEIFTFNGIKLKGEVDNSKYQSSDEETYQLKTMVNGSIVSDSVNTYVDENPIMARAWWKKLLKAFAIVAVIVFGICTGGTGVIFF</sequence>
<keyword evidence="1" id="KW-0812">Transmembrane</keyword>
<evidence type="ECO:0000313" key="3">
    <source>
        <dbReference type="EMBL" id="TKZ35475.1"/>
    </source>
</evidence>
<evidence type="ECO:0000256" key="1">
    <source>
        <dbReference type="SAM" id="Phobius"/>
    </source>
</evidence>
<name>A0ABY2TRV6_9SPIR</name>
<evidence type="ECO:0000256" key="2">
    <source>
        <dbReference type="SAM" id="SignalP"/>
    </source>
</evidence>
<organism evidence="3 4">
    <name type="scientific">Brachyspira catarrhinii</name>
    <dbReference type="NCBI Taxonomy" id="2528966"/>
    <lineage>
        <taxon>Bacteria</taxon>
        <taxon>Pseudomonadati</taxon>
        <taxon>Spirochaetota</taxon>
        <taxon>Spirochaetia</taxon>
        <taxon>Brachyspirales</taxon>
        <taxon>Brachyspiraceae</taxon>
        <taxon>Brachyspira</taxon>
    </lineage>
</organism>
<dbReference type="EMBL" id="SJDU01000095">
    <property type="protein sequence ID" value="TKZ35475.1"/>
    <property type="molecule type" value="Genomic_DNA"/>
</dbReference>
<comment type="caution">
    <text evidence="3">The sequence shown here is derived from an EMBL/GenBank/DDBJ whole genome shotgun (WGS) entry which is preliminary data.</text>
</comment>
<evidence type="ECO:0000313" key="4">
    <source>
        <dbReference type="Proteomes" id="UP000310168"/>
    </source>
</evidence>
<keyword evidence="4" id="KW-1185">Reference proteome</keyword>
<feature type="chain" id="PRO_5045306098" description="Lipoprotein" evidence="2">
    <location>
        <begin position="22"/>
        <end position="220"/>
    </location>
</feature>
<evidence type="ECO:0008006" key="5">
    <source>
        <dbReference type="Google" id="ProtNLM"/>
    </source>
</evidence>
<keyword evidence="2" id="KW-0732">Signal</keyword>
<reference evidence="3 4" key="1">
    <citation type="journal article" date="2019" name="Anaerobe">
        <title>Brachyspira catarrhinii sp. nov., an anaerobic intestinal spirochaete isolated from vervet monkeys may have been misidentified as Brachyspira aalborgi in previous studies.</title>
        <authorList>
            <person name="Phillips N.D."/>
            <person name="La T."/>
            <person name="Hampson D.J."/>
        </authorList>
    </citation>
    <scope>NUCLEOTIDE SEQUENCE [LARGE SCALE GENOMIC DNA]</scope>
    <source>
        <strain evidence="3 4">Z12</strain>
    </source>
</reference>
<keyword evidence="1" id="KW-0472">Membrane</keyword>
<gene>
    <name evidence="3" type="ORF">EZH24_05065</name>
</gene>
<feature type="transmembrane region" description="Helical" evidence="1">
    <location>
        <begin position="196"/>
        <end position="219"/>
    </location>
</feature>
<feature type="signal peptide" evidence="2">
    <location>
        <begin position="1"/>
        <end position="21"/>
    </location>
</feature>
<keyword evidence="1" id="KW-1133">Transmembrane helix</keyword>
<dbReference type="Proteomes" id="UP000310168">
    <property type="component" value="Unassembled WGS sequence"/>
</dbReference>
<accession>A0ABY2TRV6</accession>